<organism evidence="2 3">
    <name type="scientific">Tsukamurella strandjordii</name>
    <dbReference type="NCBI Taxonomy" id="147577"/>
    <lineage>
        <taxon>Bacteria</taxon>
        <taxon>Bacillati</taxon>
        <taxon>Actinomycetota</taxon>
        <taxon>Actinomycetes</taxon>
        <taxon>Mycobacteriales</taxon>
        <taxon>Tsukamurellaceae</taxon>
        <taxon>Tsukamurella</taxon>
    </lineage>
</organism>
<dbReference type="InterPro" id="IPR001387">
    <property type="entry name" value="Cro/C1-type_HTH"/>
</dbReference>
<dbReference type="RefSeq" id="WP_220657275.1">
    <property type="nucleotide sequence ID" value="NZ_BAAAII010000008.1"/>
</dbReference>
<feature type="domain" description="HTH cro/C1-type" evidence="1">
    <location>
        <begin position="39"/>
        <end position="74"/>
    </location>
</feature>
<protein>
    <submittedName>
        <fullName evidence="2">Transcriptional regulator</fullName>
    </submittedName>
</protein>
<reference evidence="2" key="1">
    <citation type="submission" date="2023-08" db="EMBL/GenBank/DDBJ databases">
        <title>The draft genome of Tsukamurella strandjordii strain 050030.</title>
        <authorList>
            <person name="Zhao F."/>
            <person name="Feng Y."/>
            <person name="Zong Z."/>
        </authorList>
    </citation>
    <scope>NUCLEOTIDE SEQUENCE</scope>
    <source>
        <strain evidence="2">050030</strain>
    </source>
</reference>
<dbReference type="InterPro" id="IPR010982">
    <property type="entry name" value="Lambda_DNA-bd_dom_sf"/>
</dbReference>
<keyword evidence="3" id="KW-1185">Reference proteome</keyword>
<comment type="caution">
    <text evidence="2">The sequence shown here is derived from an EMBL/GenBank/DDBJ whole genome shotgun (WGS) entry which is preliminary data.</text>
</comment>
<sequence length="134" mass="14989">MTTFAAKLNRLFEVVHPADRGPYTSSEFCRMVEESGGKLSVPYLSQLRSGRSSRPAYDMVASIAQTFGVRAEYFSDPLYEREVLADLELTRELRESGMLEMARRSVKLSADRRAALAGLLAEFEAEENKEGTAE</sequence>
<accession>A0AA90SSA8</accession>
<dbReference type="Proteomes" id="UP001178281">
    <property type="component" value="Unassembled WGS sequence"/>
</dbReference>
<dbReference type="EMBL" id="JAUTIX010000007">
    <property type="protein sequence ID" value="MDP0399711.1"/>
    <property type="molecule type" value="Genomic_DNA"/>
</dbReference>
<evidence type="ECO:0000313" key="2">
    <source>
        <dbReference type="EMBL" id="MDP0399711.1"/>
    </source>
</evidence>
<dbReference type="PROSITE" id="PS50943">
    <property type="entry name" value="HTH_CROC1"/>
    <property type="match status" value="1"/>
</dbReference>
<proteinExistence type="predicted"/>
<evidence type="ECO:0000259" key="1">
    <source>
        <dbReference type="PROSITE" id="PS50943"/>
    </source>
</evidence>
<evidence type="ECO:0000313" key="3">
    <source>
        <dbReference type="Proteomes" id="UP001178281"/>
    </source>
</evidence>
<gene>
    <name evidence="2" type="ORF">Q7X28_17450</name>
</gene>
<name>A0AA90SSA8_9ACTN</name>
<dbReference type="Gene3D" id="1.10.260.40">
    <property type="entry name" value="lambda repressor-like DNA-binding domains"/>
    <property type="match status" value="1"/>
</dbReference>
<dbReference type="AlphaFoldDB" id="A0AA90SSA8"/>
<dbReference type="GO" id="GO:0003677">
    <property type="term" value="F:DNA binding"/>
    <property type="evidence" value="ECO:0007669"/>
    <property type="project" value="InterPro"/>
</dbReference>